<organism evidence="1 2">
    <name type="scientific">Hypholoma sublateritium (strain FD-334 SS-4)</name>
    <dbReference type="NCBI Taxonomy" id="945553"/>
    <lineage>
        <taxon>Eukaryota</taxon>
        <taxon>Fungi</taxon>
        <taxon>Dikarya</taxon>
        <taxon>Basidiomycota</taxon>
        <taxon>Agaricomycotina</taxon>
        <taxon>Agaricomycetes</taxon>
        <taxon>Agaricomycetidae</taxon>
        <taxon>Agaricales</taxon>
        <taxon>Agaricineae</taxon>
        <taxon>Strophariaceae</taxon>
        <taxon>Hypholoma</taxon>
    </lineage>
</organism>
<keyword evidence="2" id="KW-1185">Reference proteome</keyword>
<reference evidence="2" key="1">
    <citation type="submission" date="2014-04" db="EMBL/GenBank/DDBJ databases">
        <title>Evolutionary Origins and Diversification of the Mycorrhizal Mutualists.</title>
        <authorList>
            <consortium name="DOE Joint Genome Institute"/>
            <consortium name="Mycorrhizal Genomics Consortium"/>
            <person name="Kohler A."/>
            <person name="Kuo A."/>
            <person name="Nagy L.G."/>
            <person name="Floudas D."/>
            <person name="Copeland A."/>
            <person name="Barry K.W."/>
            <person name="Cichocki N."/>
            <person name="Veneault-Fourrey C."/>
            <person name="LaButti K."/>
            <person name="Lindquist E.A."/>
            <person name="Lipzen A."/>
            <person name="Lundell T."/>
            <person name="Morin E."/>
            <person name="Murat C."/>
            <person name="Riley R."/>
            <person name="Ohm R."/>
            <person name="Sun H."/>
            <person name="Tunlid A."/>
            <person name="Henrissat B."/>
            <person name="Grigoriev I.V."/>
            <person name="Hibbett D.S."/>
            <person name="Martin F."/>
        </authorList>
    </citation>
    <scope>NUCLEOTIDE SEQUENCE [LARGE SCALE GENOMIC DNA]</scope>
    <source>
        <strain evidence="2">FD-334 SS-4</strain>
    </source>
</reference>
<dbReference type="STRING" id="945553.A0A0D2L2A3"/>
<dbReference type="Pfam" id="PF13242">
    <property type="entry name" value="Hydrolase_like"/>
    <property type="match status" value="1"/>
</dbReference>
<dbReference type="AlphaFoldDB" id="A0A0D2L2A3"/>
<dbReference type="OMA" id="WPFHDLT"/>
<gene>
    <name evidence="1" type="ORF">HYPSUDRAFT_42887</name>
</gene>
<name>A0A0D2L2A3_HYPSF</name>
<evidence type="ECO:0000313" key="1">
    <source>
        <dbReference type="EMBL" id="KJA20792.1"/>
    </source>
</evidence>
<evidence type="ECO:0000313" key="2">
    <source>
        <dbReference type="Proteomes" id="UP000054270"/>
    </source>
</evidence>
<dbReference type="InterPro" id="IPR006357">
    <property type="entry name" value="HAD-SF_hydro_IIA"/>
</dbReference>
<dbReference type="GO" id="GO:0005739">
    <property type="term" value="C:mitochondrion"/>
    <property type="evidence" value="ECO:0007669"/>
    <property type="project" value="TreeGrafter"/>
</dbReference>
<dbReference type="Gene3D" id="3.40.50.1000">
    <property type="entry name" value="HAD superfamily/HAD-like"/>
    <property type="match status" value="2"/>
</dbReference>
<dbReference type="InterPro" id="IPR050324">
    <property type="entry name" value="CDP-alcohol_PTase-I"/>
</dbReference>
<dbReference type="InterPro" id="IPR036412">
    <property type="entry name" value="HAD-like_sf"/>
</dbReference>
<protein>
    <recommendedName>
        <fullName evidence="3">HAD-superfamily hydrolase</fullName>
    </recommendedName>
</protein>
<dbReference type="EMBL" id="KN817564">
    <property type="protein sequence ID" value="KJA20792.1"/>
    <property type="molecule type" value="Genomic_DNA"/>
</dbReference>
<evidence type="ECO:0008006" key="3">
    <source>
        <dbReference type="Google" id="ProtNLM"/>
    </source>
</evidence>
<accession>A0A0D2L2A3</accession>
<dbReference type="Pfam" id="PF13344">
    <property type="entry name" value="Hydrolase_6"/>
    <property type="match status" value="1"/>
</dbReference>
<dbReference type="PANTHER" id="PTHR14269">
    <property type="entry name" value="CDP-DIACYLGLYCEROL--GLYCEROL-3-PHOSPHATE 3-PHOSPHATIDYLTRANSFERASE-RELATED"/>
    <property type="match status" value="1"/>
</dbReference>
<dbReference type="NCBIfam" id="TIGR01460">
    <property type="entry name" value="HAD-SF-IIA"/>
    <property type="match status" value="1"/>
</dbReference>
<dbReference type="PANTHER" id="PTHR14269:SF4">
    <property type="entry name" value="CAT EYE SYNDROME CRITICAL REGION PROTEIN 5"/>
    <property type="match status" value="1"/>
</dbReference>
<dbReference type="Proteomes" id="UP000054270">
    <property type="component" value="Unassembled WGS sequence"/>
</dbReference>
<dbReference type="NCBIfam" id="TIGR01456">
    <property type="entry name" value="CECR5"/>
    <property type="match status" value="1"/>
</dbReference>
<dbReference type="SUPFAM" id="SSF56784">
    <property type="entry name" value="HAD-like"/>
    <property type="match status" value="1"/>
</dbReference>
<sequence length="320" mass="35587">MFTILNGDNPFQRKIPYILLTNGGGVAEHDRCKKLSTQLGIPINPQQYCQAHTILKKFSNEYSDKNVLVMGGKLDAVRQVAQGYGYHKAYTTLDVLVWNPSVWPFHTLSDAEKATTQAVDFSKTPISAIFVYHDPRNWALDIQVACDVIQSEGIIGGPYVPLDKQKKPVDLIFCNPDLIWKADFDRPRIGQGGFKVAFQAVFKALTGAEYPHVQYGKPSTETYRYASEVLQGWIHTLYGPGNDAPHLYMVGDNPESDIAGANAAKWSSILVNTGVYDPTQGSPTHLPTHYAEDVEVAVKWAIEQHLCTQPNVKSVTTQFM</sequence>
<dbReference type="GO" id="GO:0046474">
    <property type="term" value="P:glycerophospholipid biosynthetic process"/>
    <property type="evidence" value="ECO:0007669"/>
    <property type="project" value="TreeGrafter"/>
</dbReference>
<dbReference type="InterPro" id="IPR023214">
    <property type="entry name" value="HAD_sf"/>
</dbReference>
<proteinExistence type="predicted"/>
<dbReference type="OrthoDB" id="10251048at2759"/>
<dbReference type="InterPro" id="IPR006353">
    <property type="entry name" value="HAD-SF_hydro_IIA_CECR5"/>
</dbReference>